<evidence type="ECO:0000256" key="8">
    <source>
        <dbReference type="ARBA" id="ARBA00050040"/>
    </source>
</evidence>
<dbReference type="GO" id="GO:0045484">
    <property type="term" value="F:L-lysine 6-transaminase activity"/>
    <property type="evidence" value="ECO:0007669"/>
    <property type="project" value="UniProtKB-EC"/>
</dbReference>
<dbReference type="PIRSF" id="PIRSF000521">
    <property type="entry name" value="Transaminase_4ab_Lys_Orn"/>
    <property type="match status" value="1"/>
</dbReference>
<keyword evidence="4 10" id="KW-0032">Aminotransferase</keyword>
<dbReference type="SUPFAM" id="SSF53383">
    <property type="entry name" value="PLP-dependent transferases"/>
    <property type="match status" value="1"/>
</dbReference>
<dbReference type="Pfam" id="PF00202">
    <property type="entry name" value="Aminotran_3"/>
    <property type="match status" value="1"/>
</dbReference>
<dbReference type="InterPro" id="IPR017657">
    <property type="entry name" value="L-lysine_6-transaminase"/>
</dbReference>
<evidence type="ECO:0000256" key="6">
    <source>
        <dbReference type="ARBA" id="ARBA00022898"/>
    </source>
</evidence>
<proteinExistence type="inferred from homology"/>
<dbReference type="AlphaFoldDB" id="A0A7I9XSH4"/>
<sequence length="445" mass="48896">MVIMAVVAPVARPVEPGQVQVILARSMLVDGFDLVLDLRRSRGSYLVDARDGRRYLDMFTFVASSALGMNHPALTDDDEFRAELAEAALNKPSNSDVYSVPMARFVETFTRVLGDPALPHLFFIEGGALAVENALKVAFDWKSRHNEARGIDPALGTRVLHLRGAFHGRSGYTLSLTNSGSTAVARFPKFDWPRIDAPCIGPDVDVAAAEAESLRQARAAFEAHPHDIACFIAEPIQGEGGDRHFRPEFFAAMRELCDEYDALLIFDEVQTGCGLTGTAWAYQQFGVLPDVVAFGKKTQVCGVMAGRRVDEVADNVFRVPSRLNSTWGGNLVDMVRARRVLEVIDAEGLFDQASEHGRYLQARLGELAAQFPGLVRHPRGRGLMCAFSLPTRATRDELIRRLWQRQVIVLPSGDDSVRFRPALTVSRADIDVAVAALHAALRDLA</sequence>
<dbReference type="PANTHER" id="PTHR43206">
    <property type="entry name" value="AMINOTRANSFERASE"/>
    <property type="match status" value="1"/>
</dbReference>
<organism evidence="10 11">
    <name type="scientific">Mycobacterium botniense</name>
    <dbReference type="NCBI Taxonomy" id="84962"/>
    <lineage>
        <taxon>Bacteria</taxon>
        <taxon>Bacillati</taxon>
        <taxon>Actinomycetota</taxon>
        <taxon>Actinomycetes</taxon>
        <taxon>Mycobacteriales</taxon>
        <taxon>Mycobacteriaceae</taxon>
        <taxon>Mycobacterium</taxon>
    </lineage>
</organism>
<keyword evidence="6 9" id="KW-0663">Pyridoxal phosphate</keyword>
<dbReference type="EC" id="2.6.1.36" evidence="3"/>
<evidence type="ECO:0000256" key="9">
    <source>
        <dbReference type="RuleBase" id="RU003560"/>
    </source>
</evidence>
<evidence type="ECO:0000256" key="4">
    <source>
        <dbReference type="ARBA" id="ARBA00022576"/>
    </source>
</evidence>
<dbReference type="CDD" id="cd00610">
    <property type="entry name" value="OAT_like"/>
    <property type="match status" value="1"/>
</dbReference>
<comment type="caution">
    <text evidence="10">The sequence shown here is derived from an EMBL/GenBank/DDBJ whole genome shotgun (WGS) entry which is preliminary data.</text>
</comment>
<evidence type="ECO:0000313" key="11">
    <source>
        <dbReference type="Proteomes" id="UP000465361"/>
    </source>
</evidence>
<evidence type="ECO:0000256" key="1">
    <source>
        <dbReference type="ARBA" id="ARBA00001933"/>
    </source>
</evidence>
<keyword evidence="5 10" id="KW-0808">Transferase</keyword>
<dbReference type="GO" id="GO:0030170">
    <property type="term" value="F:pyridoxal phosphate binding"/>
    <property type="evidence" value="ECO:0007669"/>
    <property type="project" value="InterPro"/>
</dbReference>
<dbReference type="GO" id="GO:0017000">
    <property type="term" value="P:antibiotic biosynthetic process"/>
    <property type="evidence" value="ECO:0007669"/>
    <property type="project" value="InterPro"/>
</dbReference>
<evidence type="ECO:0000256" key="7">
    <source>
        <dbReference type="ARBA" id="ARBA00030921"/>
    </source>
</evidence>
<evidence type="ECO:0000256" key="3">
    <source>
        <dbReference type="ARBA" id="ARBA00013071"/>
    </source>
</evidence>
<evidence type="ECO:0000256" key="2">
    <source>
        <dbReference type="ARBA" id="ARBA00008954"/>
    </source>
</evidence>
<evidence type="ECO:0000313" key="10">
    <source>
        <dbReference type="EMBL" id="GFG72945.1"/>
    </source>
</evidence>
<dbReference type="InterPro" id="IPR005814">
    <property type="entry name" value="Aminotrans_3"/>
</dbReference>
<comment type="cofactor">
    <cofactor evidence="1">
        <name>pyridoxal 5'-phosphate</name>
        <dbReference type="ChEBI" id="CHEBI:597326"/>
    </cofactor>
</comment>
<name>A0A7I9XSH4_9MYCO</name>
<gene>
    <name evidence="10" type="primary">lat</name>
    <name evidence="10" type="ORF">MBOT_03100</name>
</gene>
<dbReference type="Gene3D" id="3.90.1150.10">
    <property type="entry name" value="Aspartate Aminotransferase, domain 1"/>
    <property type="match status" value="1"/>
</dbReference>
<dbReference type="NCBIfam" id="TIGR03251">
    <property type="entry name" value="LAT_fam"/>
    <property type="match status" value="1"/>
</dbReference>
<dbReference type="PANTHER" id="PTHR43206:SF2">
    <property type="entry name" value="4-AMINOBUTYRATE AMINOTRANSFERASE GABT"/>
    <property type="match status" value="1"/>
</dbReference>
<dbReference type="GO" id="GO:0009450">
    <property type="term" value="P:gamma-aminobutyric acid catabolic process"/>
    <property type="evidence" value="ECO:0007669"/>
    <property type="project" value="TreeGrafter"/>
</dbReference>
<keyword evidence="11" id="KW-1185">Reference proteome</keyword>
<evidence type="ECO:0000256" key="5">
    <source>
        <dbReference type="ARBA" id="ARBA00022679"/>
    </source>
</evidence>
<dbReference type="PROSITE" id="PS00600">
    <property type="entry name" value="AA_TRANSFER_CLASS_3"/>
    <property type="match status" value="1"/>
</dbReference>
<dbReference type="InterPro" id="IPR015422">
    <property type="entry name" value="PyrdxlP-dep_Trfase_small"/>
</dbReference>
<dbReference type="Gene3D" id="3.40.640.10">
    <property type="entry name" value="Type I PLP-dependent aspartate aminotransferase-like (Major domain)"/>
    <property type="match status" value="1"/>
</dbReference>
<accession>A0A7I9XSH4</accession>
<dbReference type="Proteomes" id="UP000465361">
    <property type="component" value="Unassembled WGS sequence"/>
</dbReference>
<dbReference type="InterPro" id="IPR015424">
    <property type="entry name" value="PyrdxlP-dep_Trfase"/>
</dbReference>
<dbReference type="InterPro" id="IPR049704">
    <property type="entry name" value="Aminotrans_3_PPA_site"/>
</dbReference>
<protein>
    <recommendedName>
        <fullName evidence="8">L-lysine-epsilon aminotransferase</fullName>
        <ecNumber evidence="3">2.6.1.36</ecNumber>
    </recommendedName>
    <alternativeName>
        <fullName evidence="7">Lysine 6-aminotransferase</fullName>
    </alternativeName>
</protein>
<dbReference type="InterPro" id="IPR015421">
    <property type="entry name" value="PyrdxlP-dep_Trfase_major"/>
</dbReference>
<reference evidence="10 11" key="1">
    <citation type="journal article" date="2019" name="Emerg. Microbes Infect.">
        <title>Comprehensive subspecies identification of 175 nontuberculous mycobacteria species based on 7547 genomic profiles.</title>
        <authorList>
            <person name="Matsumoto Y."/>
            <person name="Kinjo T."/>
            <person name="Motooka D."/>
            <person name="Nabeya D."/>
            <person name="Jung N."/>
            <person name="Uechi K."/>
            <person name="Horii T."/>
            <person name="Iida T."/>
            <person name="Fujita J."/>
            <person name="Nakamura S."/>
        </authorList>
    </citation>
    <scope>NUCLEOTIDE SEQUENCE [LARGE SCALE GENOMIC DNA]</scope>
    <source>
        <strain evidence="10 11">JCM 17322</strain>
    </source>
</reference>
<dbReference type="EMBL" id="BLKW01000002">
    <property type="protein sequence ID" value="GFG72945.1"/>
    <property type="molecule type" value="Genomic_DNA"/>
</dbReference>
<comment type="similarity">
    <text evidence="2 9">Belongs to the class-III pyridoxal-phosphate-dependent aminotransferase family.</text>
</comment>